<organism evidence="3">
    <name type="scientific">hydrothermal vent metagenome</name>
    <dbReference type="NCBI Taxonomy" id="652676"/>
    <lineage>
        <taxon>unclassified sequences</taxon>
        <taxon>metagenomes</taxon>
        <taxon>ecological metagenomes</taxon>
    </lineage>
</organism>
<dbReference type="FunFam" id="3.40.50.720:FF:000084">
    <property type="entry name" value="Short-chain dehydrogenase reductase"/>
    <property type="match status" value="1"/>
</dbReference>
<dbReference type="InterPro" id="IPR036291">
    <property type="entry name" value="NAD(P)-bd_dom_sf"/>
</dbReference>
<sequence length="260" mass="27042">MDLGLTGKRAIVAAASSGLGYAIAEGLAREGCRVAICSRDTGRVKDAAETLRAETGAEVIGSAVDVSDEEAIKTWVTDVSERWGGIDILIPNAGGPTYGAFDDLSSEQWDEAYHLTLKSAIVFASSAHPHLERGSAVLFLTSTTSRQPVGPLVLSGVYRAGVAMLAKTLADEWASDGIRVNHLIPGRIATERVAHLDAYAADARGISVDEVVAASSKAIPLGRYGRPDEFAAAAVFLVSEAASYITGATLQVDGGALRSA</sequence>
<reference evidence="3" key="1">
    <citation type="submission" date="2018-06" db="EMBL/GenBank/DDBJ databases">
        <authorList>
            <person name="Zhirakovskaya E."/>
        </authorList>
    </citation>
    <scope>NUCLEOTIDE SEQUENCE</scope>
</reference>
<evidence type="ECO:0000313" key="3">
    <source>
        <dbReference type="EMBL" id="VAW09010.1"/>
    </source>
</evidence>
<evidence type="ECO:0000256" key="2">
    <source>
        <dbReference type="ARBA" id="ARBA00023002"/>
    </source>
</evidence>
<dbReference type="Gene3D" id="3.40.50.720">
    <property type="entry name" value="NAD(P)-binding Rossmann-like Domain"/>
    <property type="match status" value="1"/>
</dbReference>
<dbReference type="PRINTS" id="PR00081">
    <property type="entry name" value="GDHRDH"/>
</dbReference>
<evidence type="ECO:0000256" key="1">
    <source>
        <dbReference type="ARBA" id="ARBA00006484"/>
    </source>
</evidence>
<proteinExistence type="inferred from homology"/>
<dbReference type="EMBL" id="UOEK01000515">
    <property type="protein sequence ID" value="VAW09010.1"/>
    <property type="molecule type" value="Genomic_DNA"/>
</dbReference>
<name>A0A3B0SWW6_9ZZZZ</name>
<gene>
    <name evidence="3" type="ORF">MNBD_ACTINO02-1025</name>
</gene>
<dbReference type="PANTHER" id="PTHR43943:SF17">
    <property type="entry name" value="3-PHENYLPROPIONATE-DIHYDRODIOL_CINNAMIC ACID-DIHYDRODIOL DEHYDROGENASE"/>
    <property type="match status" value="1"/>
</dbReference>
<dbReference type="AlphaFoldDB" id="A0A3B0SWW6"/>
<accession>A0A3B0SWW6</accession>
<protein>
    <submittedName>
        <fullName evidence="3">3-oxoacyl-[acyl-carrier protein] reductase</fullName>
        <ecNumber evidence="3">1.1.1.100</ecNumber>
    </submittedName>
</protein>
<dbReference type="PANTHER" id="PTHR43943">
    <property type="entry name" value="DEHYDROGENASE/REDUCTASE (SDR FAMILY) MEMBER 4"/>
    <property type="match status" value="1"/>
</dbReference>
<dbReference type="Pfam" id="PF13561">
    <property type="entry name" value="adh_short_C2"/>
    <property type="match status" value="1"/>
</dbReference>
<keyword evidence="2 3" id="KW-0560">Oxidoreductase</keyword>
<comment type="similarity">
    <text evidence="1">Belongs to the short-chain dehydrogenases/reductases (SDR) family.</text>
</comment>
<dbReference type="EC" id="1.1.1.100" evidence="3"/>
<dbReference type="GO" id="GO:0004316">
    <property type="term" value="F:3-oxoacyl-[acyl-carrier-protein] reductase (NADPH) activity"/>
    <property type="evidence" value="ECO:0007669"/>
    <property type="project" value="UniProtKB-EC"/>
</dbReference>
<dbReference type="SUPFAM" id="SSF51735">
    <property type="entry name" value="NAD(P)-binding Rossmann-fold domains"/>
    <property type="match status" value="1"/>
</dbReference>
<dbReference type="InterPro" id="IPR002347">
    <property type="entry name" value="SDR_fam"/>
</dbReference>